<sequence>MKSHRVRGAEEQSGFFAEKRSAQKPVLGCWKMGTPTTSICGLILSLVLTCQLVTIVAQGCSDASGLESRFRSAPHTHTRMYSNGAFTKNVI</sequence>
<name>A0A4Z2FUF1_9TELE</name>
<accession>A0A4Z2FUF1</accession>
<organism evidence="1 2">
    <name type="scientific">Liparis tanakae</name>
    <name type="common">Tanaka's snailfish</name>
    <dbReference type="NCBI Taxonomy" id="230148"/>
    <lineage>
        <taxon>Eukaryota</taxon>
        <taxon>Metazoa</taxon>
        <taxon>Chordata</taxon>
        <taxon>Craniata</taxon>
        <taxon>Vertebrata</taxon>
        <taxon>Euteleostomi</taxon>
        <taxon>Actinopterygii</taxon>
        <taxon>Neopterygii</taxon>
        <taxon>Teleostei</taxon>
        <taxon>Neoteleostei</taxon>
        <taxon>Acanthomorphata</taxon>
        <taxon>Eupercaria</taxon>
        <taxon>Perciformes</taxon>
        <taxon>Cottioidei</taxon>
        <taxon>Cottales</taxon>
        <taxon>Liparidae</taxon>
        <taxon>Liparis</taxon>
    </lineage>
</organism>
<evidence type="ECO:0000313" key="2">
    <source>
        <dbReference type="Proteomes" id="UP000314294"/>
    </source>
</evidence>
<dbReference type="EMBL" id="SRLO01000933">
    <property type="protein sequence ID" value="TNN43982.1"/>
    <property type="molecule type" value="Genomic_DNA"/>
</dbReference>
<protein>
    <submittedName>
        <fullName evidence="1">Uncharacterized protein</fullName>
    </submittedName>
</protein>
<comment type="caution">
    <text evidence="1">The sequence shown here is derived from an EMBL/GenBank/DDBJ whole genome shotgun (WGS) entry which is preliminary data.</text>
</comment>
<gene>
    <name evidence="1" type="ORF">EYF80_045837</name>
</gene>
<dbReference type="Proteomes" id="UP000314294">
    <property type="component" value="Unassembled WGS sequence"/>
</dbReference>
<keyword evidence="2" id="KW-1185">Reference proteome</keyword>
<proteinExistence type="predicted"/>
<reference evidence="1 2" key="1">
    <citation type="submission" date="2019-03" db="EMBL/GenBank/DDBJ databases">
        <title>First draft genome of Liparis tanakae, snailfish: a comprehensive survey of snailfish specific genes.</title>
        <authorList>
            <person name="Kim W."/>
            <person name="Song I."/>
            <person name="Jeong J.-H."/>
            <person name="Kim D."/>
            <person name="Kim S."/>
            <person name="Ryu S."/>
            <person name="Song J.Y."/>
            <person name="Lee S.K."/>
        </authorList>
    </citation>
    <scope>NUCLEOTIDE SEQUENCE [LARGE SCALE GENOMIC DNA]</scope>
    <source>
        <tissue evidence="1">Muscle</tissue>
    </source>
</reference>
<evidence type="ECO:0000313" key="1">
    <source>
        <dbReference type="EMBL" id="TNN43982.1"/>
    </source>
</evidence>
<dbReference type="AlphaFoldDB" id="A0A4Z2FUF1"/>